<comment type="caution">
    <text evidence="1">The sequence shown here is derived from an EMBL/GenBank/DDBJ whole genome shotgun (WGS) entry which is preliminary data.</text>
</comment>
<protein>
    <submittedName>
        <fullName evidence="1">Uncharacterized protein</fullName>
    </submittedName>
</protein>
<proteinExistence type="predicted"/>
<dbReference type="RefSeq" id="WP_080756798.1">
    <property type="nucleotide sequence ID" value="NZ_CP195315.1"/>
</dbReference>
<gene>
    <name evidence="1" type="ORF">M8C81_00265</name>
</gene>
<evidence type="ECO:0000313" key="1">
    <source>
        <dbReference type="EMBL" id="MCO1619033.1"/>
    </source>
</evidence>
<name>A0AAW5HC02_PSEPU</name>
<dbReference type="EMBL" id="JAMHFX010000026">
    <property type="protein sequence ID" value="MCO1619033.1"/>
    <property type="molecule type" value="Genomic_DNA"/>
</dbReference>
<dbReference type="Proteomes" id="UP001202943">
    <property type="component" value="Unassembled WGS sequence"/>
</dbReference>
<evidence type="ECO:0000313" key="2">
    <source>
        <dbReference type="Proteomes" id="UP001202943"/>
    </source>
</evidence>
<reference evidence="1" key="2">
    <citation type="submission" date="2023-08" db="EMBL/GenBank/DDBJ databases">
        <title>Isolation, Identification, Denitrification Characteristics of A Highly Efficient Aerobic Denitrifying Bacterial Strain DS2.</title>
        <authorList>
            <person name="Wang H."/>
        </authorList>
    </citation>
    <scope>NUCLEOTIDE SEQUENCE</scope>
    <source>
        <strain evidence="1">DS2</strain>
    </source>
</reference>
<dbReference type="AlphaFoldDB" id="A0AAW5HC02"/>
<organism evidence="1 2">
    <name type="scientific">Pseudomonas putida</name>
    <name type="common">Arthrobacter siderocapsulatus</name>
    <dbReference type="NCBI Taxonomy" id="303"/>
    <lineage>
        <taxon>Bacteria</taxon>
        <taxon>Pseudomonadati</taxon>
        <taxon>Pseudomonadota</taxon>
        <taxon>Gammaproteobacteria</taxon>
        <taxon>Pseudomonadales</taxon>
        <taxon>Pseudomonadaceae</taxon>
        <taxon>Pseudomonas</taxon>
    </lineage>
</organism>
<reference evidence="1" key="1">
    <citation type="submission" date="2022-05" db="EMBL/GenBank/DDBJ databases">
        <authorList>
            <person name="Yi M."/>
        </authorList>
    </citation>
    <scope>NUCLEOTIDE SEQUENCE</scope>
    <source>
        <strain evidence="1">DS2</strain>
    </source>
</reference>
<accession>A0AAW5HC02</accession>
<sequence>MNNLKDLERKYLEIESRAEEVLSSCLSEALYRSRRIVISKGPLYNVSPYEIERAGFKKGKALKKIPAHIKNTHLYHLDEYDKVVFVEIYGQSEKIINKEFYRYSGGGIERVHFTSTGKLRNISISLLEEGAVVKDMNWGQYGCSESNYVYADNRLEKIHVRQKEHIESAFSDFEVSFKYESGELVSIINVFPNGYEEQRFP</sequence>